<evidence type="ECO:0000256" key="2">
    <source>
        <dbReference type="SAM" id="MobiDB-lite"/>
    </source>
</evidence>
<comment type="similarity">
    <text evidence="1">Belongs to the GeBP family.</text>
</comment>
<dbReference type="Pfam" id="PF04504">
    <property type="entry name" value="GeBP-like_DBD"/>
    <property type="match status" value="1"/>
</dbReference>
<dbReference type="GO" id="GO:0005634">
    <property type="term" value="C:nucleus"/>
    <property type="evidence" value="ECO:0007669"/>
    <property type="project" value="TreeGrafter"/>
</dbReference>
<dbReference type="InterPro" id="IPR053932">
    <property type="entry name" value="GeBP-like_DBD"/>
</dbReference>
<feature type="region of interest" description="Disordered" evidence="2">
    <location>
        <begin position="144"/>
        <end position="169"/>
    </location>
</feature>
<keyword evidence="5" id="KW-1185">Reference proteome</keyword>
<dbReference type="PANTHER" id="PTHR31662">
    <property type="entry name" value="BNAANNG10740D PROTEIN-RELATED"/>
    <property type="match status" value="1"/>
</dbReference>
<dbReference type="GO" id="GO:0006355">
    <property type="term" value="P:regulation of DNA-templated transcription"/>
    <property type="evidence" value="ECO:0007669"/>
    <property type="project" value="InterPro"/>
</dbReference>
<reference evidence="4" key="1">
    <citation type="submission" date="2023-03" db="EMBL/GenBank/DDBJ databases">
        <authorList>
            <person name="Julca I."/>
        </authorList>
    </citation>
    <scope>NUCLEOTIDE SEQUENCE</scope>
</reference>
<gene>
    <name evidence="4" type="ORF">OLC1_LOCUS11829</name>
</gene>
<sequence>MNRSTQSQPNLVLHDSLLLPTPTTTTTTTVPTTLLSQPPPDPVPIPIPPIQFFPIPNHPFFSISDRPFPIPIPVPMALEEDHNVYNPEEELDEEEEEDDESGNHFNQASLNLANPVSSTANDINININADDGIDLVNNHPAQNDVVVDDEDDDVDVDEDEDVDDSTSSSNVALALAGGVAGVDPSSLLNHHLHNHQNHFPPPPAVAASAAAAGREVTIALPSDHHHHHSLPELNHPLVDEVVVATVAAAEGKKPMPIDESRKLFQRLWTDEDEIELLQGFLDYTTSRGFTNSSHHHDTTAFYDQIKCKLQLDFNKNQLVEKLRRLKKKYRNVMTKMGSGKEYVFKSPHDQATFEISRKIWGENGAGIVGGGGSAVATGRVGVVLEEGGFDDDETNHNFSINFLDQSPNLNFTPNHNHNHNPNGVDSLEKKTPRSRKRSRGGAVKVEEKQFGFNSVPNLQHCNQQPHVGLVMATATPIAPAVAAVSGVGTVPGPGPGVVHTPTPTQATPAPAPAPAPAQTPVPATNLIEETVRSCLSPIFKELLNSVMSSNGPMMGSSRGFGFALSPMPLGLNGDMVTDEKWRKQQILELEVYSKRLELVQEQIKAQLEELRSMGG</sequence>
<name>A0AAV1D584_OLDCO</name>
<evidence type="ECO:0000313" key="5">
    <source>
        <dbReference type="Proteomes" id="UP001161247"/>
    </source>
</evidence>
<dbReference type="InterPro" id="IPR007592">
    <property type="entry name" value="GEBP"/>
</dbReference>
<feature type="compositionally biased region" description="Low complexity" evidence="2">
    <location>
        <begin position="409"/>
        <end position="422"/>
    </location>
</feature>
<proteinExistence type="inferred from homology"/>
<dbReference type="PANTHER" id="PTHR31662:SF1">
    <property type="entry name" value="OS01G0249900 PROTEIN"/>
    <property type="match status" value="1"/>
</dbReference>
<feature type="compositionally biased region" description="Acidic residues" evidence="2">
    <location>
        <begin position="146"/>
        <end position="164"/>
    </location>
</feature>
<dbReference type="AlphaFoldDB" id="A0AAV1D584"/>
<dbReference type="Proteomes" id="UP001161247">
    <property type="component" value="Chromosome 4"/>
</dbReference>
<feature type="region of interest" description="Disordered" evidence="2">
    <location>
        <begin position="87"/>
        <end position="107"/>
    </location>
</feature>
<feature type="region of interest" description="Disordered" evidence="2">
    <location>
        <begin position="409"/>
        <end position="443"/>
    </location>
</feature>
<feature type="domain" description="Glabrous enhancer-binding protein-like DBD" evidence="3">
    <location>
        <begin position="264"/>
        <end position="361"/>
    </location>
</feature>
<dbReference type="EMBL" id="OX459121">
    <property type="protein sequence ID" value="CAI9102486.1"/>
    <property type="molecule type" value="Genomic_DNA"/>
</dbReference>
<organism evidence="4 5">
    <name type="scientific">Oldenlandia corymbosa var. corymbosa</name>
    <dbReference type="NCBI Taxonomy" id="529605"/>
    <lineage>
        <taxon>Eukaryota</taxon>
        <taxon>Viridiplantae</taxon>
        <taxon>Streptophyta</taxon>
        <taxon>Embryophyta</taxon>
        <taxon>Tracheophyta</taxon>
        <taxon>Spermatophyta</taxon>
        <taxon>Magnoliopsida</taxon>
        <taxon>eudicotyledons</taxon>
        <taxon>Gunneridae</taxon>
        <taxon>Pentapetalae</taxon>
        <taxon>asterids</taxon>
        <taxon>lamiids</taxon>
        <taxon>Gentianales</taxon>
        <taxon>Rubiaceae</taxon>
        <taxon>Rubioideae</taxon>
        <taxon>Spermacoceae</taxon>
        <taxon>Hedyotis-Oldenlandia complex</taxon>
        <taxon>Oldenlandia</taxon>
    </lineage>
</organism>
<evidence type="ECO:0000313" key="4">
    <source>
        <dbReference type="EMBL" id="CAI9102486.1"/>
    </source>
</evidence>
<accession>A0AAV1D584</accession>
<protein>
    <submittedName>
        <fullName evidence="4">OLC1v1000767C1</fullName>
    </submittedName>
</protein>
<evidence type="ECO:0000256" key="1">
    <source>
        <dbReference type="ARBA" id="ARBA00010820"/>
    </source>
</evidence>
<evidence type="ECO:0000259" key="3">
    <source>
        <dbReference type="Pfam" id="PF04504"/>
    </source>
</evidence>
<feature type="compositionally biased region" description="Acidic residues" evidence="2">
    <location>
        <begin position="87"/>
        <end position="100"/>
    </location>
</feature>